<proteinExistence type="predicted"/>
<evidence type="ECO:0000313" key="3">
    <source>
        <dbReference type="Proteomes" id="UP000562492"/>
    </source>
</evidence>
<keyword evidence="3" id="KW-1185">Reference proteome</keyword>
<sequence>MAALYVLWQHLFTEGRWVFLLDHANLAIHEAGHPIVGIFSSHLAVYGGTLFQLLFPLLFVHHFWRQRQSLGFAASWLWFGASLLNVARYMKDARAQLLPLVGGGDHDWTEIFSRWNVLGSDVRIAGFFGLVGALLHKSGPQR</sequence>
<keyword evidence="1" id="KW-0812">Transmembrane</keyword>
<evidence type="ECO:0000313" key="2">
    <source>
        <dbReference type="EMBL" id="MBB6579204.1"/>
    </source>
</evidence>
<comment type="caution">
    <text evidence="2">The sequence shown here is derived from an EMBL/GenBank/DDBJ whole genome shotgun (WGS) entry which is preliminary data.</text>
</comment>
<feature type="transmembrane region" description="Helical" evidence="1">
    <location>
        <begin position="43"/>
        <end position="64"/>
    </location>
</feature>
<dbReference type="Proteomes" id="UP000562492">
    <property type="component" value="Unassembled WGS sequence"/>
</dbReference>
<protein>
    <submittedName>
        <fullName evidence="2">Uncharacterized protein</fullName>
    </submittedName>
</protein>
<dbReference type="EMBL" id="JACHKZ010000025">
    <property type="protein sequence ID" value="MBB6579204.1"/>
    <property type="molecule type" value="Genomic_DNA"/>
</dbReference>
<accession>A0ABR6RJL1</accession>
<reference evidence="2 3" key="1">
    <citation type="submission" date="2020-08" db="EMBL/GenBank/DDBJ databases">
        <title>Functional genomics of gut bacteria from endangered species of beetles.</title>
        <authorList>
            <person name="Carlos-Shanley C."/>
        </authorList>
    </citation>
    <scope>NUCLEOTIDE SEQUENCE [LARGE SCALE GENOMIC DNA]</scope>
    <source>
        <strain evidence="2 3">S00124</strain>
    </source>
</reference>
<keyword evidence="1" id="KW-0472">Membrane</keyword>
<keyword evidence="1" id="KW-1133">Transmembrane helix</keyword>
<evidence type="ECO:0000256" key="1">
    <source>
        <dbReference type="SAM" id="Phobius"/>
    </source>
</evidence>
<gene>
    <name evidence="2" type="ORF">HNP33_003314</name>
</gene>
<name>A0ABR6RJL1_9BURK</name>
<organism evidence="2 3">
    <name type="scientific">Comamonas odontotermitis</name>
    <dbReference type="NCBI Taxonomy" id="379895"/>
    <lineage>
        <taxon>Bacteria</taxon>
        <taxon>Pseudomonadati</taxon>
        <taxon>Pseudomonadota</taxon>
        <taxon>Betaproteobacteria</taxon>
        <taxon>Burkholderiales</taxon>
        <taxon>Comamonadaceae</taxon>
        <taxon>Comamonas</taxon>
    </lineage>
</organism>
<feature type="transmembrane region" description="Helical" evidence="1">
    <location>
        <begin position="70"/>
        <end position="87"/>
    </location>
</feature>